<accession>A0A5N8V409</accession>
<dbReference type="AlphaFoldDB" id="A0A5N8V409"/>
<comment type="caution">
    <text evidence="2">The sequence shown here is derived from an EMBL/GenBank/DDBJ whole genome shotgun (WGS) entry which is preliminary data.</text>
</comment>
<feature type="transmembrane region" description="Helical" evidence="1">
    <location>
        <begin position="12"/>
        <end position="32"/>
    </location>
</feature>
<keyword evidence="3" id="KW-1185">Reference proteome</keyword>
<keyword evidence="1" id="KW-0812">Transmembrane</keyword>
<evidence type="ECO:0000256" key="1">
    <source>
        <dbReference type="SAM" id="Phobius"/>
    </source>
</evidence>
<evidence type="ECO:0000313" key="3">
    <source>
        <dbReference type="Proteomes" id="UP000325849"/>
    </source>
</evidence>
<keyword evidence="1" id="KW-0472">Membrane</keyword>
<dbReference type="OrthoDB" id="3874017at2"/>
<reference evidence="2 3" key="1">
    <citation type="submission" date="2019-07" db="EMBL/GenBank/DDBJ databases">
        <title>New species of Amycolatopsis and Streptomyces.</title>
        <authorList>
            <person name="Duangmal K."/>
            <person name="Teo W.F.A."/>
            <person name="Lipun K."/>
        </authorList>
    </citation>
    <scope>NUCLEOTIDE SEQUENCE [LARGE SCALE GENOMIC DNA]</scope>
    <source>
        <strain evidence="2 3">NBRC 109810</strain>
    </source>
</reference>
<gene>
    <name evidence="2" type="ORF">FNH09_00600</name>
</gene>
<proteinExistence type="predicted"/>
<evidence type="ECO:0000313" key="2">
    <source>
        <dbReference type="EMBL" id="MPY29887.1"/>
    </source>
</evidence>
<dbReference type="EMBL" id="VJZD01000001">
    <property type="protein sequence ID" value="MPY29887.1"/>
    <property type="molecule type" value="Genomic_DNA"/>
</dbReference>
<feature type="transmembrane region" description="Helical" evidence="1">
    <location>
        <begin position="38"/>
        <end position="58"/>
    </location>
</feature>
<dbReference type="RefSeq" id="WP_152883896.1">
    <property type="nucleotide sequence ID" value="NZ_JBHJTU010000009.1"/>
</dbReference>
<keyword evidence="1" id="KW-1133">Transmembrane helix</keyword>
<name>A0A5N8V409_9ACTN</name>
<protein>
    <submittedName>
        <fullName evidence="2">Uncharacterized protein</fullName>
    </submittedName>
</protein>
<organism evidence="2 3">
    <name type="scientific">Streptomyces adustus</name>
    <dbReference type="NCBI Taxonomy" id="1609272"/>
    <lineage>
        <taxon>Bacteria</taxon>
        <taxon>Bacillati</taxon>
        <taxon>Actinomycetota</taxon>
        <taxon>Actinomycetes</taxon>
        <taxon>Kitasatosporales</taxon>
        <taxon>Streptomycetaceae</taxon>
        <taxon>Streptomyces</taxon>
    </lineage>
</organism>
<dbReference type="NCBIfam" id="NF041681">
    <property type="entry name" value="HGxxPAAW"/>
    <property type="match status" value="1"/>
</dbReference>
<dbReference type="Proteomes" id="UP000325849">
    <property type="component" value="Unassembled WGS sequence"/>
</dbReference>
<sequence length="107" mass="11317">MSGHHDEGHTIAGWTGFTVATIGALALGMGIVSWRPGVWVGLAVLVTAVLITWALHLAGWGKPPVPRSVDQRRLSARDHSVRDGHANCLGCRLAGRHGGRARTTQAP</sequence>